<feature type="transmembrane region" description="Helical" evidence="1">
    <location>
        <begin position="331"/>
        <end position="357"/>
    </location>
</feature>
<reference evidence="2 3" key="1">
    <citation type="journal article" date="2021" name="BMC Genomics">
        <title>Datura genome reveals duplications of psychoactive alkaloid biosynthetic genes and high mutation rate following tissue culture.</title>
        <authorList>
            <person name="Rajewski A."/>
            <person name="Carter-House D."/>
            <person name="Stajich J."/>
            <person name="Litt A."/>
        </authorList>
    </citation>
    <scope>NUCLEOTIDE SEQUENCE [LARGE SCALE GENOMIC DNA]</scope>
    <source>
        <strain evidence="2">AR-01</strain>
    </source>
</reference>
<dbReference type="EMBL" id="JACEIK010002041">
    <property type="protein sequence ID" value="MCD9558650.1"/>
    <property type="molecule type" value="Genomic_DNA"/>
</dbReference>
<dbReference type="Pfam" id="PF00223">
    <property type="entry name" value="PsaA_PsaB"/>
    <property type="match status" value="3"/>
</dbReference>
<keyword evidence="1" id="KW-1133">Transmembrane helix</keyword>
<proteinExistence type="predicted"/>
<dbReference type="Gene3D" id="1.20.1130.10">
    <property type="entry name" value="Photosystem I PsaA/PsaB"/>
    <property type="match status" value="3"/>
</dbReference>
<feature type="transmembrane region" description="Helical" evidence="1">
    <location>
        <begin position="16"/>
        <end position="39"/>
    </location>
</feature>
<accession>A0ABS8UKN1</accession>
<organism evidence="2 3">
    <name type="scientific">Datura stramonium</name>
    <name type="common">Jimsonweed</name>
    <name type="synonym">Common thornapple</name>
    <dbReference type="NCBI Taxonomy" id="4076"/>
    <lineage>
        <taxon>Eukaryota</taxon>
        <taxon>Viridiplantae</taxon>
        <taxon>Streptophyta</taxon>
        <taxon>Embryophyta</taxon>
        <taxon>Tracheophyta</taxon>
        <taxon>Spermatophyta</taxon>
        <taxon>Magnoliopsida</taxon>
        <taxon>eudicotyledons</taxon>
        <taxon>Gunneridae</taxon>
        <taxon>Pentapetalae</taxon>
        <taxon>asterids</taxon>
        <taxon>lamiids</taxon>
        <taxon>Solanales</taxon>
        <taxon>Solanaceae</taxon>
        <taxon>Solanoideae</taxon>
        <taxon>Datureae</taxon>
        <taxon>Datura</taxon>
    </lineage>
</organism>
<dbReference type="PANTHER" id="PTHR30128:SF19">
    <property type="entry name" value="PHOTOSYSTEM I P700 CHLOROPHYLL A APOPROTEIN A1-RELATED"/>
    <property type="match status" value="1"/>
</dbReference>
<dbReference type="Proteomes" id="UP000823775">
    <property type="component" value="Unassembled WGS sequence"/>
</dbReference>
<evidence type="ECO:0000313" key="3">
    <source>
        <dbReference type="Proteomes" id="UP000823775"/>
    </source>
</evidence>
<comment type="caution">
    <text evidence="2">The sequence shown here is derived from an EMBL/GenBank/DDBJ whole genome shotgun (WGS) entry which is preliminary data.</text>
</comment>
<sequence length="385" mass="43039">MGQTGSFLKNNSSKGLILPLGSGTYMLMLTISIAIPVIWRRSLEKYLVRISVNSHHHFLWLSGMYFHDLASTSGITSELQLYCTAIGALVFAALMLFAGWFHYHKAAPKLAWFQDVESMLNHHLLGATRTWFCRGSNPIFTLNWSKYADFLTFRGGLDPVTGGLWLTDIAHHHLAIAILFLIAGHMYRTNWGIGHGLKDILEAHKGHYMAVGGKVALLPIPLGTADFLFPFDAPDKANLGFRFPCDGPGRIYMSSIGLGSCLLRTILDVQFHFGSNIPFRWKMQSDVWGSVSDQGVVTHITGGNLQRVLLLLIDLAPRFLMGTGIPGNSVLWFFIICIWPFFLGAHFVWAFSLMFLFSGRGYCQELIESIVWAHNKLKVAPATQY</sequence>
<evidence type="ECO:0000313" key="2">
    <source>
        <dbReference type="EMBL" id="MCD9558650.1"/>
    </source>
</evidence>
<keyword evidence="3" id="KW-1185">Reference proteome</keyword>
<keyword evidence="1" id="KW-0472">Membrane</keyword>
<feature type="transmembrane region" description="Helical" evidence="1">
    <location>
        <begin position="79"/>
        <end position="101"/>
    </location>
</feature>
<dbReference type="PANTHER" id="PTHR30128">
    <property type="entry name" value="OUTER MEMBRANE PROTEIN, OMPA-RELATED"/>
    <property type="match status" value="1"/>
</dbReference>
<evidence type="ECO:0000256" key="1">
    <source>
        <dbReference type="SAM" id="Phobius"/>
    </source>
</evidence>
<keyword evidence="1" id="KW-0812">Transmembrane</keyword>
<dbReference type="InterPro" id="IPR001280">
    <property type="entry name" value="PSI_PsaA/B"/>
</dbReference>
<protein>
    <submittedName>
        <fullName evidence="2">Uncharacterized protein</fullName>
    </submittedName>
</protein>
<dbReference type="SUPFAM" id="SSF81558">
    <property type="entry name" value="Photosystem I subunits PsaA/PsaB"/>
    <property type="match status" value="1"/>
</dbReference>
<name>A0ABS8UKN1_DATST</name>
<gene>
    <name evidence="2" type="ORF">HAX54_016176</name>
</gene>
<dbReference type="InterPro" id="IPR036408">
    <property type="entry name" value="PSI_PsaA/B_sf"/>
</dbReference>